<sequence>MMQQDRAGNGPAPRGYDSGSPTSAICPGWTIRYVIADFHLKLRAGHINTDYPI</sequence>
<evidence type="ECO:0000256" key="1">
    <source>
        <dbReference type="SAM" id="MobiDB-lite"/>
    </source>
</evidence>
<accession>A0ABU8JHA3</accession>
<organism evidence="2 3">
    <name type="scientific">Dickeya chrysanthemi</name>
    <name type="common">Pectobacterium chrysanthemi</name>
    <name type="synonym">Erwinia chrysanthemi</name>
    <dbReference type="NCBI Taxonomy" id="556"/>
    <lineage>
        <taxon>Bacteria</taxon>
        <taxon>Pseudomonadati</taxon>
        <taxon>Pseudomonadota</taxon>
        <taxon>Gammaproteobacteria</taxon>
        <taxon>Enterobacterales</taxon>
        <taxon>Pectobacteriaceae</taxon>
        <taxon>Dickeya</taxon>
    </lineage>
</organism>
<name>A0ABU8JHA3_DICCH</name>
<keyword evidence="3" id="KW-1185">Reference proteome</keyword>
<feature type="region of interest" description="Disordered" evidence="1">
    <location>
        <begin position="1"/>
        <end position="22"/>
    </location>
</feature>
<gene>
    <name evidence="2" type="ORF">WCU84_00480</name>
</gene>
<dbReference type="EMBL" id="JBBBOO010000001">
    <property type="protein sequence ID" value="MEI7062159.1"/>
    <property type="molecule type" value="Genomic_DNA"/>
</dbReference>
<comment type="caution">
    <text evidence="2">The sequence shown here is derived from an EMBL/GenBank/DDBJ whole genome shotgun (WGS) entry which is preliminary data.</text>
</comment>
<protein>
    <submittedName>
        <fullName evidence="2">Uncharacterized protein</fullName>
    </submittedName>
</protein>
<evidence type="ECO:0000313" key="3">
    <source>
        <dbReference type="Proteomes" id="UP001359469"/>
    </source>
</evidence>
<proteinExistence type="predicted"/>
<dbReference type="RefSeq" id="WP_336728726.1">
    <property type="nucleotide sequence ID" value="NZ_JBBBOO010000001.1"/>
</dbReference>
<dbReference type="Proteomes" id="UP001359469">
    <property type="component" value="Unassembled WGS sequence"/>
</dbReference>
<reference evidence="2 3" key="1">
    <citation type="submission" date="2024-03" db="EMBL/GenBank/DDBJ databases">
        <title>Analysis of soft rot Pectobacteriaceae population diversity in US potato growing regions between 2016 and 2022.</title>
        <authorList>
            <person name="Ma X."/>
            <person name="Zhang X."/>
            <person name="Stodghill P."/>
            <person name="Rioux R."/>
            <person name="Babler B."/>
            <person name="Shrestha S."/>
            <person name="Babler B."/>
            <person name="Rivedal H."/>
            <person name="Frost K."/>
            <person name="Hao J."/>
            <person name="Secor G."/>
            <person name="Swingle B."/>
        </authorList>
    </citation>
    <scope>NUCLEOTIDE SEQUENCE [LARGE SCALE GENOMIC DNA]</scope>
    <source>
        <strain evidence="2 3">SR64</strain>
    </source>
</reference>
<evidence type="ECO:0000313" key="2">
    <source>
        <dbReference type="EMBL" id="MEI7062159.1"/>
    </source>
</evidence>